<gene>
    <name evidence="1" type="ORF">HY29_14240</name>
</gene>
<protein>
    <recommendedName>
        <fullName evidence="3">Tetratricopeptide repeat protein</fullName>
    </recommendedName>
</protein>
<dbReference type="Proteomes" id="UP000027037">
    <property type="component" value="Unassembled WGS sequence"/>
</dbReference>
<dbReference type="eggNOG" id="ENOG5033U1V">
    <property type="taxonomic scope" value="Bacteria"/>
</dbReference>
<keyword evidence="2" id="KW-1185">Reference proteome</keyword>
<evidence type="ECO:0000313" key="2">
    <source>
        <dbReference type="Proteomes" id="UP000027037"/>
    </source>
</evidence>
<dbReference type="OrthoDB" id="9780343at2"/>
<accession>A0A062UCT3</accession>
<dbReference type="RefSeq" id="WP_155838276.1">
    <property type="nucleotide sequence ID" value="NZ_AWFF01000037.1"/>
</dbReference>
<reference evidence="1 2" key="1">
    <citation type="journal article" date="2014" name="Antonie Van Leeuwenhoek">
        <title>Hyphomonas beringensis sp. nov. and Hyphomonas chukchiensis sp. nov., isolated from surface seawater of the Bering Sea and Chukchi Sea.</title>
        <authorList>
            <person name="Li C."/>
            <person name="Lai Q."/>
            <person name="Li G."/>
            <person name="Dong C."/>
            <person name="Wang J."/>
            <person name="Liao Y."/>
            <person name="Shao Z."/>
        </authorList>
    </citation>
    <scope>NUCLEOTIDE SEQUENCE [LARGE SCALE GENOMIC DNA]</scope>
    <source>
        <strain evidence="1 2">25B14_1</strain>
    </source>
</reference>
<name>A0A062UCT3_9PROT</name>
<dbReference type="EMBL" id="AWFF01000037">
    <property type="protein sequence ID" value="KCZ54414.1"/>
    <property type="molecule type" value="Genomic_DNA"/>
</dbReference>
<dbReference type="AlphaFoldDB" id="A0A062UCT3"/>
<sequence>MLPALGASAITWASEKVDDPFSDKMCEVHVPMSWGGYIYQYPSKWDGVYWPQTDEAWLWSCPSGFVSFGQDIAFDEDGAKLPEDERARIAAVLEGFGSRPSSEAEKRQRLIAIEAVRERGAIFRAELARLKVYWAEEQDKAELRQAARDLTVLAIPEAETGPERIQLYFVLGVYDDVAGEYASADSWFEKARTEIWTDEDGKENVGLDYFNALIDETLTNRKEQPE</sequence>
<dbReference type="STRING" id="1280946.HY29_14240"/>
<comment type="caution">
    <text evidence="1">The sequence shown here is derived from an EMBL/GenBank/DDBJ whole genome shotgun (WGS) entry which is preliminary data.</text>
</comment>
<proteinExistence type="predicted"/>
<organism evidence="1 2">
    <name type="scientific">Hyphomonas beringensis</name>
    <dbReference type="NCBI Taxonomy" id="1280946"/>
    <lineage>
        <taxon>Bacteria</taxon>
        <taxon>Pseudomonadati</taxon>
        <taxon>Pseudomonadota</taxon>
        <taxon>Alphaproteobacteria</taxon>
        <taxon>Hyphomonadales</taxon>
        <taxon>Hyphomonadaceae</taxon>
        <taxon>Hyphomonas</taxon>
    </lineage>
</organism>
<evidence type="ECO:0000313" key="1">
    <source>
        <dbReference type="EMBL" id="KCZ54414.1"/>
    </source>
</evidence>
<dbReference type="PATRIC" id="fig|1280946.3.peg.1858"/>
<evidence type="ECO:0008006" key="3">
    <source>
        <dbReference type="Google" id="ProtNLM"/>
    </source>
</evidence>